<name>A0A2T4UDB2_9ACTN</name>
<dbReference type="AlphaFoldDB" id="A0A2T4UDB2"/>
<dbReference type="Proteomes" id="UP000240739">
    <property type="component" value="Unassembled WGS sequence"/>
</dbReference>
<evidence type="ECO:0000313" key="2">
    <source>
        <dbReference type="Proteomes" id="UP000240739"/>
    </source>
</evidence>
<reference evidence="1 2" key="1">
    <citation type="submission" date="2018-03" db="EMBL/GenBank/DDBJ databases">
        <title>Aquarubrobacter algicola gen. nov., sp. nov., a novel actinobacterium isolated from shallow eutrophic lake during the end of cyanobacterial harmful algal blooms.</title>
        <authorList>
            <person name="Chun S.J."/>
        </authorList>
    </citation>
    <scope>NUCLEOTIDE SEQUENCE [LARGE SCALE GENOMIC DNA]</scope>
    <source>
        <strain evidence="1 2">Seoho-28</strain>
    </source>
</reference>
<evidence type="ECO:0000313" key="1">
    <source>
        <dbReference type="EMBL" id="PTL55500.1"/>
    </source>
</evidence>
<organism evidence="1 2">
    <name type="scientific">Paraconexibacter algicola</name>
    <dbReference type="NCBI Taxonomy" id="2133960"/>
    <lineage>
        <taxon>Bacteria</taxon>
        <taxon>Bacillati</taxon>
        <taxon>Actinomycetota</taxon>
        <taxon>Thermoleophilia</taxon>
        <taxon>Solirubrobacterales</taxon>
        <taxon>Paraconexibacteraceae</taxon>
        <taxon>Paraconexibacter</taxon>
    </lineage>
</organism>
<keyword evidence="2" id="KW-1185">Reference proteome</keyword>
<sequence>MDVDGDRENPYEYVSISGEVASEATEGAFEHGDRMAKKYRYPFHREGDVRVLLRTPSQRVQHVR</sequence>
<dbReference type="OrthoDB" id="162914at2"/>
<proteinExistence type="predicted"/>
<comment type="caution">
    <text evidence="1">The sequence shown here is derived from an EMBL/GenBank/DDBJ whole genome shotgun (WGS) entry which is preliminary data.</text>
</comment>
<dbReference type="EMBL" id="PYYB01000003">
    <property type="protein sequence ID" value="PTL55500.1"/>
    <property type="molecule type" value="Genomic_DNA"/>
</dbReference>
<protein>
    <submittedName>
        <fullName evidence="1">Uncharacterized protein</fullName>
    </submittedName>
</protein>
<gene>
    <name evidence="1" type="ORF">C7Y72_17770</name>
</gene>
<accession>A0A2T4UDB2</accession>
<dbReference type="RefSeq" id="WP_107570543.1">
    <property type="nucleotide sequence ID" value="NZ_PYYB01000003.1"/>
</dbReference>